<evidence type="ECO:0000256" key="1">
    <source>
        <dbReference type="ARBA" id="ARBA00003520"/>
    </source>
</evidence>
<accession>T1G220</accession>
<dbReference type="PANTHER" id="PTHR11937">
    <property type="entry name" value="ACTIN"/>
    <property type="match status" value="1"/>
</dbReference>
<dbReference type="STRING" id="6412.T1G220"/>
<sequence length="390" mass="44890">MFKAVLIIPDSYKRSNVKELVDMMMNKMGFSQMFVVQESVCCSFGDGSQTCCVVDVGHCKTSVCCIEDGLIKKNTLFTARLGGSDVTKCYLWLLNKYGLTNKNVNLVENSRRCSLFIQHLKERYCHLMDVNIFDCFVLNENLINYKRQLNLSAMFKFHMSDERMLTPLCLFFPDMLGLKATPGIHKSMIFGVEKSVSDASDYLDDEYIQQTTTKHEQAARLRKKEVYENHTNTLLQDAICPDETMASNDYEALDQPDSALKGNKNDDDIDWLNVYESTLVGLHQLAIKSIDSCESEDTKQKMFSNILLTGGGSKFMGIHLYFEYLLSCHMQSIKNRNVYDINIKIKDDDQGIRGACIMSCLDTVQELWFDKYQWCKYSVRILREKCPFVW</sequence>
<evidence type="ECO:0000313" key="3">
    <source>
        <dbReference type="EnsemblMetazoa" id="HelroP75171"/>
    </source>
</evidence>
<dbReference type="KEGG" id="hro:HELRODRAFT_75171"/>
<reference evidence="4" key="1">
    <citation type="submission" date="2012-12" db="EMBL/GenBank/DDBJ databases">
        <authorList>
            <person name="Hellsten U."/>
            <person name="Grimwood J."/>
            <person name="Chapman J.A."/>
            <person name="Shapiro H."/>
            <person name="Aerts A."/>
            <person name="Otillar R.P."/>
            <person name="Terry A.Y."/>
            <person name="Boore J.L."/>
            <person name="Simakov O."/>
            <person name="Marletaz F."/>
            <person name="Cho S.-J."/>
            <person name="Edsinger-Gonzales E."/>
            <person name="Havlak P."/>
            <person name="Kuo D.-H."/>
            <person name="Larsson T."/>
            <person name="Lv J."/>
            <person name="Arendt D."/>
            <person name="Savage R."/>
            <person name="Osoegawa K."/>
            <person name="de Jong P."/>
            <person name="Lindberg D.R."/>
            <person name="Seaver E.C."/>
            <person name="Weisblat D.A."/>
            <person name="Putnam N.H."/>
            <person name="Grigoriev I.V."/>
            <person name="Rokhsar D.S."/>
        </authorList>
    </citation>
    <scope>NUCLEOTIDE SEQUENCE</scope>
</reference>
<organism evidence="3 4">
    <name type="scientific">Helobdella robusta</name>
    <name type="common">Californian leech</name>
    <dbReference type="NCBI Taxonomy" id="6412"/>
    <lineage>
        <taxon>Eukaryota</taxon>
        <taxon>Metazoa</taxon>
        <taxon>Spiralia</taxon>
        <taxon>Lophotrochozoa</taxon>
        <taxon>Annelida</taxon>
        <taxon>Clitellata</taxon>
        <taxon>Hirudinea</taxon>
        <taxon>Rhynchobdellida</taxon>
        <taxon>Glossiphoniidae</taxon>
        <taxon>Helobdella</taxon>
    </lineage>
</organism>
<dbReference type="Proteomes" id="UP000015101">
    <property type="component" value="Unassembled WGS sequence"/>
</dbReference>
<dbReference type="InterPro" id="IPR043129">
    <property type="entry name" value="ATPase_NBD"/>
</dbReference>
<dbReference type="EMBL" id="KB096134">
    <property type="protein sequence ID" value="ESO08241.1"/>
    <property type="molecule type" value="Genomic_DNA"/>
</dbReference>
<reference evidence="3" key="3">
    <citation type="submission" date="2015-06" db="UniProtKB">
        <authorList>
            <consortium name="EnsemblMetazoa"/>
        </authorList>
    </citation>
    <scope>IDENTIFICATION</scope>
</reference>
<dbReference type="GO" id="GO:0006302">
    <property type="term" value="P:double-strand break repair"/>
    <property type="evidence" value="ECO:0000318"/>
    <property type="project" value="GO_Central"/>
</dbReference>
<protein>
    <submittedName>
        <fullName evidence="2 3">Uncharacterized protein</fullName>
    </submittedName>
</protein>
<dbReference type="OrthoDB" id="5572108at2759"/>
<dbReference type="RefSeq" id="XP_009014030.1">
    <property type="nucleotide sequence ID" value="XM_009015782.1"/>
</dbReference>
<dbReference type="InParanoid" id="T1G220"/>
<dbReference type="Gene3D" id="3.30.420.40">
    <property type="match status" value="2"/>
</dbReference>
<name>T1G220_HELRO</name>
<dbReference type="EMBL" id="AMQM01003446">
    <property type="status" value="NOT_ANNOTATED_CDS"/>
    <property type="molecule type" value="Genomic_DNA"/>
</dbReference>
<dbReference type="SUPFAM" id="SSF53067">
    <property type="entry name" value="Actin-like ATPase domain"/>
    <property type="match status" value="1"/>
</dbReference>
<dbReference type="CTD" id="20215118"/>
<dbReference type="Pfam" id="PF00022">
    <property type="entry name" value="Actin"/>
    <property type="match status" value="1"/>
</dbReference>
<dbReference type="EnsemblMetazoa" id="HelroT75171">
    <property type="protein sequence ID" value="HelroP75171"/>
    <property type="gene ID" value="HelroG75171"/>
</dbReference>
<proteinExistence type="predicted"/>
<dbReference type="GO" id="GO:0006355">
    <property type="term" value="P:regulation of DNA-templated transcription"/>
    <property type="evidence" value="ECO:0000318"/>
    <property type="project" value="GO_Central"/>
</dbReference>
<gene>
    <name evidence="3" type="primary">20215118</name>
    <name evidence="2" type="ORF">HELRODRAFT_75171</name>
</gene>
<dbReference type="GeneID" id="20215118"/>
<dbReference type="OMA" id="MMEDSTH"/>
<dbReference type="Gene3D" id="3.90.640.10">
    <property type="entry name" value="Actin, Chain A, domain 4"/>
    <property type="match status" value="1"/>
</dbReference>
<dbReference type="eggNOG" id="KOG0797">
    <property type="taxonomic scope" value="Eukaryota"/>
</dbReference>
<dbReference type="InterPro" id="IPR004000">
    <property type="entry name" value="Actin"/>
</dbReference>
<dbReference type="AlphaFoldDB" id="T1G220"/>
<dbReference type="HOGENOM" id="CLU_006974_1_0_1"/>
<dbReference type="FunCoup" id="T1G220">
    <property type="interactions" value="1649"/>
</dbReference>
<evidence type="ECO:0000313" key="4">
    <source>
        <dbReference type="Proteomes" id="UP000015101"/>
    </source>
</evidence>
<comment type="function">
    <text evidence="1">Actins are highly conserved proteins that are involved in various types of cell motility and are ubiquitously expressed in all eukaryotic cells.</text>
</comment>
<reference evidence="2 4" key="2">
    <citation type="journal article" date="2013" name="Nature">
        <title>Insights into bilaterian evolution from three spiralian genomes.</title>
        <authorList>
            <person name="Simakov O."/>
            <person name="Marletaz F."/>
            <person name="Cho S.J."/>
            <person name="Edsinger-Gonzales E."/>
            <person name="Havlak P."/>
            <person name="Hellsten U."/>
            <person name="Kuo D.H."/>
            <person name="Larsson T."/>
            <person name="Lv J."/>
            <person name="Arendt D."/>
            <person name="Savage R."/>
            <person name="Osoegawa K."/>
            <person name="de Jong P."/>
            <person name="Grimwood J."/>
            <person name="Chapman J.A."/>
            <person name="Shapiro H."/>
            <person name="Aerts A."/>
            <person name="Otillar R.P."/>
            <person name="Terry A.Y."/>
            <person name="Boore J.L."/>
            <person name="Grigoriev I.V."/>
            <person name="Lindberg D.R."/>
            <person name="Seaver E.C."/>
            <person name="Weisblat D.A."/>
            <person name="Putnam N.H."/>
            <person name="Rokhsar D.S."/>
        </authorList>
    </citation>
    <scope>NUCLEOTIDE SEQUENCE</scope>
</reference>
<keyword evidence="4" id="KW-1185">Reference proteome</keyword>
<evidence type="ECO:0000313" key="2">
    <source>
        <dbReference type="EMBL" id="ESO08241.1"/>
    </source>
</evidence>
<dbReference type="GO" id="GO:0031011">
    <property type="term" value="C:Ino80 complex"/>
    <property type="evidence" value="ECO:0000318"/>
    <property type="project" value="GO_Central"/>
</dbReference>